<keyword evidence="2" id="KW-1003">Cell membrane</keyword>
<dbReference type="OrthoDB" id="9778389at2"/>
<reference evidence="7 8" key="1">
    <citation type="submission" date="2018-03" db="EMBL/GenBank/DDBJ databases">
        <title>Genome sequence of Clostridium vincentii DSM 10228.</title>
        <authorList>
            <person name="Poehlein A."/>
            <person name="Daniel R."/>
        </authorList>
    </citation>
    <scope>NUCLEOTIDE SEQUENCE [LARGE SCALE GENOMIC DNA]</scope>
    <source>
        <strain evidence="7 8">DSM 10228</strain>
    </source>
</reference>
<proteinExistence type="predicted"/>
<dbReference type="CDD" id="cd06574">
    <property type="entry name" value="TM_PBP1_branched-chain-AA_like"/>
    <property type="match status" value="1"/>
</dbReference>
<feature type="transmembrane region" description="Helical" evidence="6">
    <location>
        <begin position="86"/>
        <end position="105"/>
    </location>
</feature>
<dbReference type="Proteomes" id="UP000239471">
    <property type="component" value="Unassembled WGS sequence"/>
</dbReference>
<dbReference type="InterPro" id="IPR001851">
    <property type="entry name" value="ABC_transp_permease"/>
</dbReference>
<dbReference type="PANTHER" id="PTHR32196:SF69">
    <property type="entry name" value="BRANCHED-CHAIN AMINO ACID TRANSPORT SYSTEM, PERMEASE PROTEIN"/>
    <property type="match status" value="1"/>
</dbReference>
<organism evidence="7 8">
    <name type="scientific">Clostridium vincentii</name>
    <dbReference type="NCBI Taxonomy" id="52704"/>
    <lineage>
        <taxon>Bacteria</taxon>
        <taxon>Bacillati</taxon>
        <taxon>Bacillota</taxon>
        <taxon>Clostridia</taxon>
        <taxon>Eubacteriales</taxon>
        <taxon>Clostridiaceae</taxon>
        <taxon>Clostridium</taxon>
    </lineage>
</organism>
<dbReference type="PANTHER" id="PTHR32196">
    <property type="entry name" value="ABC TRANSPORTER PERMEASE PROTEIN YPHD-RELATED-RELATED"/>
    <property type="match status" value="1"/>
</dbReference>
<feature type="transmembrane region" description="Helical" evidence="6">
    <location>
        <begin position="255"/>
        <end position="275"/>
    </location>
</feature>
<dbReference type="GO" id="GO:0022857">
    <property type="term" value="F:transmembrane transporter activity"/>
    <property type="evidence" value="ECO:0007669"/>
    <property type="project" value="InterPro"/>
</dbReference>
<sequence length="293" mass="30911">MDLVVNILEQASLFGLVAMGVYITYKILDFPDLSVEGSYPLGASIVAILLVNGVNPWVATFVALLGGAGAGFLTAFLHVKLKITNLMSGILVMMGLYSINLTIMGKSNTPLFNTEHIFKLNISPLIIAAIILVAFKVLQDIFMKTKLGFLLFAVGDNEQVVTSLGVNKGNIKILGLMVSNALVALAGALTAQYQGYADVGMGTGVVVKGLACVIIGTSLIGRISFIKSTSQVIIGTIIYYGAISLALKLGLSPNLLNLLTAVVIVVALCSESNIFKMKKKAKVKDGVLEDVKG</sequence>
<evidence type="ECO:0000256" key="4">
    <source>
        <dbReference type="ARBA" id="ARBA00022989"/>
    </source>
</evidence>
<feature type="transmembrane region" description="Helical" evidence="6">
    <location>
        <begin position="6"/>
        <end position="25"/>
    </location>
</feature>
<feature type="transmembrane region" description="Helical" evidence="6">
    <location>
        <begin position="117"/>
        <end position="138"/>
    </location>
</feature>
<feature type="transmembrane region" description="Helical" evidence="6">
    <location>
        <begin position="60"/>
        <end position="79"/>
    </location>
</feature>
<feature type="transmembrane region" description="Helical" evidence="6">
    <location>
        <begin position="173"/>
        <end position="193"/>
    </location>
</feature>
<keyword evidence="3 6" id="KW-0812">Transmembrane</keyword>
<dbReference type="Pfam" id="PF02653">
    <property type="entry name" value="BPD_transp_2"/>
    <property type="match status" value="1"/>
</dbReference>
<dbReference type="GO" id="GO:0005886">
    <property type="term" value="C:plasma membrane"/>
    <property type="evidence" value="ECO:0007669"/>
    <property type="project" value="UniProtKB-SubCell"/>
</dbReference>
<feature type="transmembrane region" description="Helical" evidence="6">
    <location>
        <begin position="199"/>
        <end position="220"/>
    </location>
</feature>
<accession>A0A2T0BBA6</accession>
<evidence type="ECO:0000313" key="8">
    <source>
        <dbReference type="Proteomes" id="UP000239471"/>
    </source>
</evidence>
<protein>
    <submittedName>
        <fullName evidence="7">Ribose ABC transporter permease protein</fullName>
    </submittedName>
</protein>
<feature type="transmembrane region" description="Helical" evidence="6">
    <location>
        <begin position="232"/>
        <end position="249"/>
    </location>
</feature>
<keyword evidence="5 6" id="KW-0472">Membrane</keyword>
<evidence type="ECO:0000256" key="6">
    <source>
        <dbReference type="SAM" id="Phobius"/>
    </source>
</evidence>
<evidence type="ECO:0000256" key="2">
    <source>
        <dbReference type="ARBA" id="ARBA00022475"/>
    </source>
</evidence>
<dbReference type="RefSeq" id="WP_106060637.1">
    <property type="nucleotide sequence ID" value="NZ_PVXQ01000035.1"/>
</dbReference>
<name>A0A2T0BBA6_9CLOT</name>
<keyword evidence="4 6" id="KW-1133">Transmembrane helix</keyword>
<evidence type="ECO:0000313" key="7">
    <source>
        <dbReference type="EMBL" id="PRR81125.1"/>
    </source>
</evidence>
<evidence type="ECO:0000256" key="3">
    <source>
        <dbReference type="ARBA" id="ARBA00022692"/>
    </source>
</evidence>
<comment type="subcellular location">
    <subcellularLocation>
        <location evidence="1">Cell membrane</location>
        <topology evidence="1">Multi-pass membrane protein</topology>
    </subcellularLocation>
</comment>
<dbReference type="AlphaFoldDB" id="A0A2T0BBA6"/>
<comment type="caution">
    <text evidence="7">The sequence shown here is derived from an EMBL/GenBank/DDBJ whole genome shotgun (WGS) entry which is preliminary data.</text>
</comment>
<evidence type="ECO:0000256" key="1">
    <source>
        <dbReference type="ARBA" id="ARBA00004651"/>
    </source>
</evidence>
<gene>
    <name evidence="7" type="ORF">CLVI_27170</name>
</gene>
<dbReference type="EMBL" id="PVXQ01000035">
    <property type="protein sequence ID" value="PRR81125.1"/>
    <property type="molecule type" value="Genomic_DNA"/>
</dbReference>
<evidence type="ECO:0000256" key="5">
    <source>
        <dbReference type="ARBA" id="ARBA00023136"/>
    </source>
</evidence>
<keyword evidence="8" id="KW-1185">Reference proteome</keyword>